<evidence type="ECO:0000313" key="2">
    <source>
        <dbReference type="EMBL" id="PRX23435.1"/>
    </source>
</evidence>
<dbReference type="SUPFAM" id="SSF53597">
    <property type="entry name" value="Dihydrofolate reductase-like"/>
    <property type="match status" value="1"/>
</dbReference>
<feature type="domain" description="Bacterial bifunctional deaminase-reductase C-terminal" evidence="1">
    <location>
        <begin position="4"/>
        <end position="170"/>
    </location>
</feature>
<dbReference type="Gene3D" id="3.40.430.10">
    <property type="entry name" value="Dihydrofolate Reductase, subunit A"/>
    <property type="match status" value="1"/>
</dbReference>
<keyword evidence="3" id="KW-1185">Reference proteome</keyword>
<organism evidence="2 3">
    <name type="scientific">Actinoplanes italicus</name>
    <dbReference type="NCBI Taxonomy" id="113567"/>
    <lineage>
        <taxon>Bacteria</taxon>
        <taxon>Bacillati</taxon>
        <taxon>Actinomycetota</taxon>
        <taxon>Actinomycetes</taxon>
        <taxon>Micromonosporales</taxon>
        <taxon>Micromonosporaceae</taxon>
        <taxon>Actinoplanes</taxon>
    </lineage>
</organism>
<comment type="caution">
    <text evidence="2">The sequence shown here is derived from an EMBL/GenBank/DDBJ whole genome shotgun (WGS) entry which is preliminary data.</text>
</comment>
<sequence length="179" mass="19493">MGKIVAVEYVTLDGVFEEPVWSGPYFNEELGAWQADNLREADALLLGRKTYEGFKAAWPQMAAETGDFGAKMNGMPKHVATTTLTSAEAEWNATFLAGDVAEAVAKLKTGSENLLINGSSSLVNFLTRHNLIDEYRLMIFPVVAGEGRKLWEPGTRIALAHTGSWRSATGVEVINYVPA</sequence>
<evidence type="ECO:0000259" key="1">
    <source>
        <dbReference type="Pfam" id="PF01872"/>
    </source>
</evidence>
<dbReference type="Proteomes" id="UP000239415">
    <property type="component" value="Unassembled WGS sequence"/>
</dbReference>
<dbReference type="AlphaFoldDB" id="A0A2T0KIT9"/>
<dbReference type="InterPro" id="IPR002734">
    <property type="entry name" value="RibDG_C"/>
</dbReference>
<dbReference type="GO" id="GO:0009231">
    <property type="term" value="P:riboflavin biosynthetic process"/>
    <property type="evidence" value="ECO:0007669"/>
    <property type="project" value="InterPro"/>
</dbReference>
<dbReference type="Pfam" id="PF01872">
    <property type="entry name" value="RibD_C"/>
    <property type="match status" value="1"/>
</dbReference>
<gene>
    <name evidence="2" type="ORF">CLV67_103182</name>
</gene>
<dbReference type="OrthoDB" id="3471694at2"/>
<dbReference type="RefSeq" id="WP_106316638.1">
    <property type="nucleotide sequence ID" value="NZ_BOMO01000041.1"/>
</dbReference>
<reference evidence="2 3" key="1">
    <citation type="submission" date="2018-03" db="EMBL/GenBank/DDBJ databases">
        <title>Genomic Encyclopedia of Archaeal and Bacterial Type Strains, Phase II (KMG-II): from individual species to whole genera.</title>
        <authorList>
            <person name="Goeker M."/>
        </authorList>
    </citation>
    <scope>NUCLEOTIDE SEQUENCE [LARGE SCALE GENOMIC DNA]</scope>
    <source>
        <strain evidence="2 3">DSM 43146</strain>
    </source>
</reference>
<proteinExistence type="predicted"/>
<name>A0A2T0KIT9_9ACTN</name>
<protein>
    <submittedName>
        <fullName evidence="2">Dihydrofolate reductase</fullName>
    </submittedName>
</protein>
<dbReference type="GO" id="GO:0008703">
    <property type="term" value="F:5-amino-6-(5-phosphoribosylamino)uracil reductase activity"/>
    <property type="evidence" value="ECO:0007669"/>
    <property type="project" value="InterPro"/>
</dbReference>
<dbReference type="EMBL" id="PVMZ01000003">
    <property type="protein sequence ID" value="PRX23435.1"/>
    <property type="molecule type" value="Genomic_DNA"/>
</dbReference>
<dbReference type="InterPro" id="IPR024072">
    <property type="entry name" value="DHFR-like_dom_sf"/>
</dbReference>
<evidence type="ECO:0000313" key="3">
    <source>
        <dbReference type="Proteomes" id="UP000239415"/>
    </source>
</evidence>
<accession>A0A2T0KIT9</accession>